<evidence type="ECO:0000259" key="1">
    <source>
        <dbReference type="Pfam" id="PF00535"/>
    </source>
</evidence>
<comment type="caution">
    <text evidence="2">The sequence shown here is derived from an EMBL/GenBank/DDBJ whole genome shotgun (WGS) entry which is preliminary data.</text>
</comment>
<dbReference type="InterPro" id="IPR001173">
    <property type="entry name" value="Glyco_trans_2-like"/>
</dbReference>
<sequence>MIDIIIPAYNAHKTIGKTLCSIMLQSRRDLVNVYIVNDCSSTDYQEFVKKYQKYFHIEELDIPQNVGPGGARNYGMKHSKGKIYDEETISKVAPAFSFINFKNTLN</sequence>
<feature type="domain" description="Glycosyltransferase 2-like" evidence="1">
    <location>
        <begin position="4"/>
        <end position="83"/>
    </location>
</feature>
<reference evidence="2" key="1">
    <citation type="journal article" date="2013" name="Environ. Microbiol.">
        <title>Microbiota from the distal guts of lean and obese adolescents exhibit partial functional redundancy besides clear differences in community structure.</title>
        <authorList>
            <person name="Ferrer M."/>
            <person name="Ruiz A."/>
            <person name="Lanza F."/>
            <person name="Haange S.B."/>
            <person name="Oberbach A."/>
            <person name="Till H."/>
            <person name="Bargiela R."/>
            <person name="Campoy C."/>
            <person name="Segura M.T."/>
            <person name="Richter M."/>
            <person name="von Bergen M."/>
            <person name="Seifert J."/>
            <person name="Suarez A."/>
        </authorList>
    </citation>
    <scope>NUCLEOTIDE SEQUENCE</scope>
</reference>
<organism evidence="2">
    <name type="scientific">human gut metagenome</name>
    <dbReference type="NCBI Taxonomy" id="408170"/>
    <lineage>
        <taxon>unclassified sequences</taxon>
        <taxon>metagenomes</taxon>
        <taxon>organismal metagenomes</taxon>
    </lineage>
</organism>
<dbReference type="CDD" id="cd00761">
    <property type="entry name" value="Glyco_tranf_GTA_type"/>
    <property type="match status" value="1"/>
</dbReference>
<dbReference type="AlphaFoldDB" id="K1T4C2"/>
<accession>K1T4C2</accession>
<dbReference type="InterPro" id="IPR050834">
    <property type="entry name" value="Glycosyltransf_2"/>
</dbReference>
<gene>
    <name evidence="2" type="ORF">OBE_06862</name>
</gene>
<proteinExistence type="predicted"/>
<dbReference type="InterPro" id="IPR029044">
    <property type="entry name" value="Nucleotide-diphossugar_trans"/>
</dbReference>
<dbReference type="Pfam" id="PF00535">
    <property type="entry name" value="Glycos_transf_2"/>
    <property type="match status" value="1"/>
</dbReference>
<protein>
    <submittedName>
        <fullName evidence="2">Protein containing Glycosyl transferase, family 2 domain protein</fullName>
        <ecNumber evidence="2">2.-.-.-</ecNumber>
    </submittedName>
</protein>
<dbReference type="Gene3D" id="3.90.550.10">
    <property type="entry name" value="Spore Coat Polysaccharide Biosynthesis Protein SpsA, Chain A"/>
    <property type="match status" value="1"/>
</dbReference>
<name>K1T4C2_9ZZZZ</name>
<dbReference type="SUPFAM" id="SSF53448">
    <property type="entry name" value="Nucleotide-diphospho-sugar transferases"/>
    <property type="match status" value="1"/>
</dbReference>
<dbReference type="PANTHER" id="PTHR43685:SF3">
    <property type="entry name" value="SLR2126 PROTEIN"/>
    <property type="match status" value="1"/>
</dbReference>
<dbReference type="GO" id="GO:0016740">
    <property type="term" value="F:transferase activity"/>
    <property type="evidence" value="ECO:0007669"/>
    <property type="project" value="UniProtKB-KW"/>
</dbReference>
<evidence type="ECO:0000313" key="2">
    <source>
        <dbReference type="EMBL" id="EKC64578.1"/>
    </source>
</evidence>
<dbReference type="EC" id="2.-.-.-" evidence="2"/>
<dbReference type="PANTHER" id="PTHR43685">
    <property type="entry name" value="GLYCOSYLTRANSFERASE"/>
    <property type="match status" value="1"/>
</dbReference>
<keyword evidence="2" id="KW-0808">Transferase</keyword>
<dbReference type="EMBL" id="AJWZ01004730">
    <property type="protein sequence ID" value="EKC64578.1"/>
    <property type="molecule type" value="Genomic_DNA"/>
</dbReference>